<evidence type="ECO:0000313" key="2">
    <source>
        <dbReference type="EMBL" id="QAT65242.1"/>
    </source>
</evidence>
<gene>
    <name evidence="2" type="ORF">EQZ20_10115</name>
</gene>
<name>A0AAJ3YXP6_9BACI</name>
<feature type="domain" description="GIY-YIG" evidence="1">
    <location>
        <begin position="1"/>
        <end position="89"/>
    </location>
</feature>
<dbReference type="CDD" id="cd10437">
    <property type="entry name" value="GIY-YIG_HE_I-TevI_like"/>
    <property type="match status" value="1"/>
</dbReference>
<dbReference type="RefSeq" id="WP_006640597.1">
    <property type="nucleotide sequence ID" value="NZ_CP035232.1"/>
</dbReference>
<dbReference type="Gene3D" id="3.40.1440.10">
    <property type="entry name" value="GIY-YIG endonuclease"/>
    <property type="match status" value="1"/>
</dbReference>
<dbReference type="InterPro" id="IPR035901">
    <property type="entry name" value="GIY-YIG_endonuc_sf"/>
</dbReference>
<dbReference type="Pfam" id="PF01541">
    <property type="entry name" value="GIY-YIG"/>
    <property type="match status" value="1"/>
</dbReference>
<proteinExistence type="predicted"/>
<sequence length="291" mass="34624">MKGVYQITNKQNGKKYIGSSSNVFKRWEQHVTDLHYGLHHSHLLQKDWKKYSLNDFTFEVLEYVEDKKDLLKIEQMWIDGEDVSTLYNVMLDTSLKRKSAPVDFLNSVFFSDRMDEEIKNKLIKNLNIHEKKGNLSKYGNGKYDYSKLWFNKNSEGVKRLRLNINNYFANQIKTVHNDRAWTTFTQQYKRLSYVGNIKSFVPLTDKLEEDDRRNTLCFAANCFLNPFLKRKYEELKDLTEETYALSVLLKWIVDVSNINKPIHIYVASKRMEDILKGWIKHNKKESRYSES</sequence>
<evidence type="ECO:0000259" key="1">
    <source>
        <dbReference type="PROSITE" id="PS50164"/>
    </source>
</evidence>
<evidence type="ECO:0000313" key="3">
    <source>
        <dbReference type="Proteomes" id="UP000288675"/>
    </source>
</evidence>
<organism evidence="2 3">
    <name type="scientific">Bacillus glycinifermentans</name>
    <dbReference type="NCBI Taxonomy" id="1664069"/>
    <lineage>
        <taxon>Bacteria</taxon>
        <taxon>Bacillati</taxon>
        <taxon>Bacillota</taxon>
        <taxon>Bacilli</taxon>
        <taxon>Bacillales</taxon>
        <taxon>Bacillaceae</taxon>
        <taxon>Bacillus</taxon>
    </lineage>
</organism>
<dbReference type="InterPro" id="IPR000305">
    <property type="entry name" value="GIY-YIG_endonuc"/>
</dbReference>
<dbReference type="PROSITE" id="PS50164">
    <property type="entry name" value="GIY_YIG"/>
    <property type="match status" value="1"/>
</dbReference>
<dbReference type="Proteomes" id="UP000288675">
    <property type="component" value="Chromosome"/>
</dbReference>
<protein>
    <recommendedName>
        <fullName evidence="1">GIY-YIG domain-containing protein</fullName>
    </recommendedName>
</protein>
<dbReference type="NCBIfam" id="TIGR01453">
    <property type="entry name" value="grpIintron_endo"/>
    <property type="match status" value="1"/>
</dbReference>
<dbReference type="SUPFAM" id="SSF82771">
    <property type="entry name" value="GIY-YIG endonuclease"/>
    <property type="match status" value="1"/>
</dbReference>
<dbReference type="EMBL" id="CP035232">
    <property type="protein sequence ID" value="QAT65242.1"/>
    <property type="molecule type" value="Genomic_DNA"/>
</dbReference>
<dbReference type="GO" id="GO:0004519">
    <property type="term" value="F:endonuclease activity"/>
    <property type="evidence" value="ECO:0007669"/>
    <property type="project" value="InterPro"/>
</dbReference>
<dbReference type="GeneID" id="82853037"/>
<dbReference type="SMART" id="SM00465">
    <property type="entry name" value="GIYc"/>
    <property type="match status" value="1"/>
</dbReference>
<dbReference type="InterPro" id="IPR006350">
    <property type="entry name" value="Intron_endoG1"/>
</dbReference>
<accession>A0AAJ3YXP6</accession>
<dbReference type="AlphaFoldDB" id="A0AAJ3YXP6"/>
<reference evidence="2 3" key="1">
    <citation type="submission" date="2019-01" db="EMBL/GenBank/DDBJ databases">
        <title>Genome sequence of Bacillus glycinifermentans SRCM103574.</title>
        <authorList>
            <person name="Kong H.-J."/>
            <person name="Jeong S.-Y."/>
            <person name="Jeong D.-Y."/>
        </authorList>
    </citation>
    <scope>NUCLEOTIDE SEQUENCE [LARGE SCALE GENOMIC DNA]</scope>
    <source>
        <strain evidence="2 3">SRCM103574</strain>
    </source>
</reference>